<accession>A0AAW1PE82</accession>
<evidence type="ECO:0000313" key="1">
    <source>
        <dbReference type="EMBL" id="KAK9808095.1"/>
    </source>
</evidence>
<keyword evidence="2" id="KW-1185">Reference proteome</keyword>
<name>A0AAW1PE82_9CHLO</name>
<sequence>MSSATTKILFRELLRLVETFPKSEDVFIKLPVRMTGWGGHMAFHDSLTDYHTKILSKILPEAQEAIEMRRG</sequence>
<dbReference type="AlphaFoldDB" id="A0AAW1PE82"/>
<comment type="caution">
    <text evidence="1">The sequence shown here is derived from an EMBL/GenBank/DDBJ whole genome shotgun (WGS) entry which is preliminary data.</text>
</comment>
<dbReference type="EMBL" id="JALJOQ010000027">
    <property type="protein sequence ID" value="KAK9808095.1"/>
    <property type="molecule type" value="Genomic_DNA"/>
</dbReference>
<dbReference type="Proteomes" id="UP001465755">
    <property type="component" value="Unassembled WGS sequence"/>
</dbReference>
<gene>
    <name evidence="1" type="ORF">WJX73_004762</name>
</gene>
<proteinExistence type="predicted"/>
<organism evidence="1 2">
    <name type="scientific">Symbiochloris irregularis</name>
    <dbReference type="NCBI Taxonomy" id="706552"/>
    <lineage>
        <taxon>Eukaryota</taxon>
        <taxon>Viridiplantae</taxon>
        <taxon>Chlorophyta</taxon>
        <taxon>core chlorophytes</taxon>
        <taxon>Trebouxiophyceae</taxon>
        <taxon>Trebouxiales</taxon>
        <taxon>Trebouxiaceae</taxon>
        <taxon>Symbiochloris</taxon>
    </lineage>
</organism>
<protein>
    <submittedName>
        <fullName evidence="1">Uncharacterized protein</fullName>
    </submittedName>
</protein>
<reference evidence="1 2" key="1">
    <citation type="journal article" date="2024" name="Nat. Commun.">
        <title>Phylogenomics reveals the evolutionary origins of lichenization in chlorophyte algae.</title>
        <authorList>
            <person name="Puginier C."/>
            <person name="Libourel C."/>
            <person name="Otte J."/>
            <person name="Skaloud P."/>
            <person name="Haon M."/>
            <person name="Grisel S."/>
            <person name="Petersen M."/>
            <person name="Berrin J.G."/>
            <person name="Delaux P.M."/>
            <person name="Dal Grande F."/>
            <person name="Keller J."/>
        </authorList>
    </citation>
    <scope>NUCLEOTIDE SEQUENCE [LARGE SCALE GENOMIC DNA]</scope>
    <source>
        <strain evidence="1 2">SAG 2036</strain>
    </source>
</reference>
<evidence type="ECO:0000313" key="2">
    <source>
        <dbReference type="Proteomes" id="UP001465755"/>
    </source>
</evidence>